<gene>
    <name evidence="2" type="ORF">AX774_g2261</name>
</gene>
<dbReference type="AlphaFoldDB" id="A0A1R1PTA5"/>
<feature type="chain" id="PRO_5012412935" evidence="1">
    <location>
        <begin position="20"/>
        <end position="191"/>
    </location>
</feature>
<dbReference type="EMBL" id="LSSK01000232">
    <property type="protein sequence ID" value="OMH84226.1"/>
    <property type="molecule type" value="Genomic_DNA"/>
</dbReference>
<evidence type="ECO:0000313" key="2">
    <source>
        <dbReference type="EMBL" id="OMH84226.1"/>
    </source>
</evidence>
<feature type="signal peptide" evidence="1">
    <location>
        <begin position="1"/>
        <end position="19"/>
    </location>
</feature>
<reference evidence="3" key="1">
    <citation type="submission" date="2017-01" db="EMBL/GenBank/DDBJ databases">
        <authorList>
            <person name="Wang Y."/>
            <person name="White M."/>
            <person name="Kvist S."/>
            <person name="Moncalvo J.-M."/>
        </authorList>
    </citation>
    <scope>NUCLEOTIDE SEQUENCE [LARGE SCALE GENOMIC DNA]</scope>
    <source>
        <strain evidence="3">COL-18-3</strain>
    </source>
</reference>
<keyword evidence="3" id="KW-1185">Reference proteome</keyword>
<proteinExistence type="predicted"/>
<organism evidence="2 3">
    <name type="scientific">Zancudomyces culisetae</name>
    <name type="common">Gut fungus</name>
    <name type="synonym">Smittium culisetae</name>
    <dbReference type="NCBI Taxonomy" id="1213189"/>
    <lineage>
        <taxon>Eukaryota</taxon>
        <taxon>Fungi</taxon>
        <taxon>Fungi incertae sedis</taxon>
        <taxon>Zoopagomycota</taxon>
        <taxon>Kickxellomycotina</taxon>
        <taxon>Harpellomycetes</taxon>
        <taxon>Harpellales</taxon>
        <taxon>Legeriomycetaceae</taxon>
        <taxon>Zancudomyces</taxon>
    </lineage>
</organism>
<evidence type="ECO:0000256" key="1">
    <source>
        <dbReference type="SAM" id="SignalP"/>
    </source>
</evidence>
<keyword evidence="1" id="KW-0732">Signal</keyword>
<evidence type="ECO:0000313" key="3">
    <source>
        <dbReference type="Proteomes" id="UP000188320"/>
    </source>
</evidence>
<accession>A0A1R1PTA5</accession>
<protein>
    <submittedName>
        <fullName evidence="2">Uncharacterized protein</fullName>
    </submittedName>
</protein>
<dbReference type="Proteomes" id="UP000188320">
    <property type="component" value="Unassembled WGS sequence"/>
</dbReference>
<comment type="caution">
    <text evidence="2">The sequence shown here is derived from an EMBL/GenBank/DDBJ whole genome shotgun (WGS) entry which is preliminary data.</text>
</comment>
<sequence length="191" mass="21618">MRRILVSIVSIFFFANGYCEDSSDSIAKLAELKRISPDYHIYNREILGTKAIDALNSYASDKNIVGFRAVSLCGDPSGSLHLYDTFILKETCNSMLGVRTRSVSWKPGEPFVDNSQHNYICRYPAMEAGANLQYLEVEDEISKYVTVTLCIKNQMYTVEYDYAGIDNVSNVHNEVDQTCASELFAPLYNRF</sequence>
<name>A0A1R1PTA5_ZANCU</name>